<gene>
    <name evidence="1" type="ORF">MLD38_034627</name>
</gene>
<organism evidence="1 2">
    <name type="scientific">Melastoma candidum</name>
    <dbReference type="NCBI Taxonomy" id="119954"/>
    <lineage>
        <taxon>Eukaryota</taxon>
        <taxon>Viridiplantae</taxon>
        <taxon>Streptophyta</taxon>
        <taxon>Embryophyta</taxon>
        <taxon>Tracheophyta</taxon>
        <taxon>Spermatophyta</taxon>
        <taxon>Magnoliopsida</taxon>
        <taxon>eudicotyledons</taxon>
        <taxon>Gunneridae</taxon>
        <taxon>Pentapetalae</taxon>
        <taxon>rosids</taxon>
        <taxon>malvids</taxon>
        <taxon>Myrtales</taxon>
        <taxon>Melastomataceae</taxon>
        <taxon>Melastomatoideae</taxon>
        <taxon>Melastomateae</taxon>
        <taxon>Melastoma</taxon>
    </lineage>
</organism>
<comment type="caution">
    <text evidence="1">The sequence shown here is derived from an EMBL/GenBank/DDBJ whole genome shotgun (WGS) entry which is preliminary data.</text>
</comment>
<sequence length="362" mass="41122">MRIALGTIRDQASVGRALMRRNSDGLSDIEIAVIRATCHGNTPLDDRFLHEILFLVSDSPGSISFLADQITRRLGSTRDVLVALKTLVLIHRLIRGGNRDFEDRIRDAHVSGHLQMSTCWWWMKGADSSVDFLRSYADYLMERMGWVINTGGKLEPVVSRSLDFEYYKERSLELIFHRLLKCQSLLDKVLNCWQFENLSSEPSKLALAAMSNTLKESFQVYSTFSEGITALLDTFFDLTPPARAVACNMLKKASDVTDKLRQLYARCKQLMKGRNLEFPLVEVITMDHVKVLEECLGSPLTGTLDSQSLTTLTQPGSEKVVREELGNSDIWLSSLGGRFSWTMETKISYEWVLFEEDDDEKE</sequence>
<evidence type="ECO:0000313" key="1">
    <source>
        <dbReference type="EMBL" id="KAI4321220.1"/>
    </source>
</evidence>
<protein>
    <submittedName>
        <fullName evidence="1">Uncharacterized protein</fullName>
    </submittedName>
</protein>
<evidence type="ECO:0000313" key="2">
    <source>
        <dbReference type="Proteomes" id="UP001057402"/>
    </source>
</evidence>
<accession>A0ACB9MAP3</accession>
<keyword evidence="2" id="KW-1185">Reference proteome</keyword>
<dbReference type="EMBL" id="CM042889">
    <property type="protein sequence ID" value="KAI4321220.1"/>
    <property type="molecule type" value="Genomic_DNA"/>
</dbReference>
<proteinExistence type="predicted"/>
<name>A0ACB9MAP3_9MYRT</name>
<reference evidence="2" key="1">
    <citation type="journal article" date="2023" name="Front. Plant Sci.">
        <title>Chromosomal-level genome assembly of Melastoma candidum provides insights into trichome evolution.</title>
        <authorList>
            <person name="Zhong Y."/>
            <person name="Wu W."/>
            <person name="Sun C."/>
            <person name="Zou P."/>
            <person name="Liu Y."/>
            <person name="Dai S."/>
            <person name="Zhou R."/>
        </authorList>
    </citation>
    <scope>NUCLEOTIDE SEQUENCE [LARGE SCALE GENOMIC DNA]</scope>
</reference>
<dbReference type="Proteomes" id="UP001057402">
    <property type="component" value="Chromosome 10"/>
</dbReference>